<evidence type="ECO:0000313" key="2">
    <source>
        <dbReference type="EMBL" id="CAG8789229.1"/>
    </source>
</evidence>
<accession>A0A9N9JRW0</accession>
<feature type="non-terminal residue" evidence="2">
    <location>
        <position position="1"/>
    </location>
</feature>
<comment type="caution">
    <text evidence="2">The sequence shown here is derived from an EMBL/GenBank/DDBJ whole genome shotgun (WGS) entry which is preliminary data.</text>
</comment>
<feature type="region of interest" description="Disordered" evidence="1">
    <location>
        <begin position="1"/>
        <end position="54"/>
    </location>
</feature>
<proteinExistence type="predicted"/>
<evidence type="ECO:0000313" key="3">
    <source>
        <dbReference type="Proteomes" id="UP000789342"/>
    </source>
</evidence>
<sequence>SVPKRKKNNDHEKGNDKVPKRTKTIDKTENIVDNRTASEYDEADLNYNDDLDYDNDVDYSNYDINPNVELSEKQTPVQSHLKYPNKDSPDNIWILPSGKSIDKIICGPKNLHKS</sequence>
<dbReference type="AlphaFoldDB" id="A0A9N9JRW0"/>
<keyword evidence="3" id="KW-1185">Reference proteome</keyword>
<dbReference type="Proteomes" id="UP000789342">
    <property type="component" value="Unassembled WGS sequence"/>
</dbReference>
<name>A0A9N9JRW0_9GLOM</name>
<dbReference type="EMBL" id="CAJVPV010059746">
    <property type="protein sequence ID" value="CAG8789229.1"/>
    <property type="molecule type" value="Genomic_DNA"/>
</dbReference>
<dbReference type="OrthoDB" id="2425129at2759"/>
<protein>
    <submittedName>
        <fullName evidence="2">8089_t:CDS:1</fullName>
    </submittedName>
</protein>
<feature type="non-terminal residue" evidence="2">
    <location>
        <position position="114"/>
    </location>
</feature>
<feature type="compositionally biased region" description="Basic and acidic residues" evidence="1">
    <location>
        <begin position="9"/>
        <end position="38"/>
    </location>
</feature>
<evidence type="ECO:0000256" key="1">
    <source>
        <dbReference type="SAM" id="MobiDB-lite"/>
    </source>
</evidence>
<gene>
    <name evidence="2" type="ORF">AMORRO_LOCUS17989</name>
</gene>
<feature type="compositionally biased region" description="Acidic residues" evidence="1">
    <location>
        <begin position="39"/>
        <end position="54"/>
    </location>
</feature>
<reference evidence="2" key="1">
    <citation type="submission" date="2021-06" db="EMBL/GenBank/DDBJ databases">
        <authorList>
            <person name="Kallberg Y."/>
            <person name="Tangrot J."/>
            <person name="Rosling A."/>
        </authorList>
    </citation>
    <scope>NUCLEOTIDE SEQUENCE</scope>
    <source>
        <strain evidence="2">CL551</strain>
    </source>
</reference>
<organism evidence="2 3">
    <name type="scientific">Acaulospora morrowiae</name>
    <dbReference type="NCBI Taxonomy" id="94023"/>
    <lineage>
        <taxon>Eukaryota</taxon>
        <taxon>Fungi</taxon>
        <taxon>Fungi incertae sedis</taxon>
        <taxon>Mucoromycota</taxon>
        <taxon>Glomeromycotina</taxon>
        <taxon>Glomeromycetes</taxon>
        <taxon>Diversisporales</taxon>
        <taxon>Acaulosporaceae</taxon>
        <taxon>Acaulospora</taxon>
    </lineage>
</organism>